<keyword evidence="3" id="KW-1185">Reference proteome</keyword>
<organism evidence="2 3">
    <name type="scientific">Tanacetum coccineum</name>
    <dbReference type="NCBI Taxonomy" id="301880"/>
    <lineage>
        <taxon>Eukaryota</taxon>
        <taxon>Viridiplantae</taxon>
        <taxon>Streptophyta</taxon>
        <taxon>Embryophyta</taxon>
        <taxon>Tracheophyta</taxon>
        <taxon>Spermatophyta</taxon>
        <taxon>Magnoliopsida</taxon>
        <taxon>eudicotyledons</taxon>
        <taxon>Gunneridae</taxon>
        <taxon>Pentapetalae</taxon>
        <taxon>asterids</taxon>
        <taxon>campanulids</taxon>
        <taxon>Asterales</taxon>
        <taxon>Asteraceae</taxon>
        <taxon>Asteroideae</taxon>
        <taxon>Anthemideae</taxon>
        <taxon>Anthemidinae</taxon>
        <taxon>Tanacetum</taxon>
    </lineage>
</organism>
<keyword evidence="1" id="KW-1133">Transmembrane helix</keyword>
<accession>A0ABQ5FWT3</accession>
<keyword evidence="1" id="KW-0812">Transmembrane</keyword>
<dbReference type="EMBL" id="BQNB010017843">
    <property type="protein sequence ID" value="GJT67836.1"/>
    <property type="molecule type" value="Genomic_DNA"/>
</dbReference>
<feature type="transmembrane region" description="Helical" evidence="1">
    <location>
        <begin position="60"/>
        <end position="83"/>
    </location>
</feature>
<keyword evidence="1" id="KW-0472">Membrane</keyword>
<gene>
    <name evidence="2" type="ORF">Tco_1019316</name>
</gene>
<name>A0ABQ5FWT3_9ASTR</name>
<evidence type="ECO:0000313" key="2">
    <source>
        <dbReference type="EMBL" id="GJT67836.1"/>
    </source>
</evidence>
<evidence type="ECO:0000256" key="1">
    <source>
        <dbReference type="SAM" id="Phobius"/>
    </source>
</evidence>
<dbReference type="Proteomes" id="UP001151760">
    <property type="component" value="Unassembled WGS sequence"/>
</dbReference>
<reference evidence="2" key="1">
    <citation type="journal article" date="2022" name="Int. J. Mol. Sci.">
        <title>Draft Genome of Tanacetum Coccineum: Genomic Comparison of Closely Related Tanacetum-Family Plants.</title>
        <authorList>
            <person name="Yamashiro T."/>
            <person name="Shiraishi A."/>
            <person name="Nakayama K."/>
            <person name="Satake H."/>
        </authorList>
    </citation>
    <scope>NUCLEOTIDE SEQUENCE</scope>
</reference>
<protein>
    <submittedName>
        <fullName evidence="2">Uncharacterized protein</fullName>
    </submittedName>
</protein>
<evidence type="ECO:0000313" key="3">
    <source>
        <dbReference type="Proteomes" id="UP001151760"/>
    </source>
</evidence>
<sequence>MSRPSIRRMVWSGYIVLMSGKTDSIKLNNILGCLPGSTFVYSEVFKLDFSSASTHLKSSLFSILLFLFGYDACILNVLTSYGAELTVSLVLSYINKYKQKDKDMRIMDLAAAGPVGLWRCWPRQSCV</sequence>
<proteinExistence type="predicted"/>
<reference evidence="2" key="2">
    <citation type="submission" date="2022-01" db="EMBL/GenBank/DDBJ databases">
        <authorList>
            <person name="Yamashiro T."/>
            <person name="Shiraishi A."/>
            <person name="Satake H."/>
            <person name="Nakayama K."/>
        </authorList>
    </citation>
    <scope>NUCLEOTIDE SEQUENCE</scope>
</reference>
<comment type="caution">
    <text evidence="2">The sequence shown here is derived from an EMBL/GenBank/DDBJ whole genome shotgun (WGS) entry which is preliminary data.</text>
</comment>